<dbReference type="Gene3D" id="3.40.710.10">
    <property type="entry name" value="DD-peptidase/beta-lactamase superfamily"/>
    <property type="match status" value="1"/>
</dbReference>
<evidence type="ECO:0000313" key="3">
    <source>
        <dbReference type="Proteomes" id="UP000028730"/>
    </source>
</evidence>
<reference evidence="2 3" key="1">
    <citation type="journal article" date="2014" name="Appl. Environ. Microbiol.">
        <title>Genomic encyclopedia of type strains of the genus Bifidobacterium.</title>
        <authorList>
            <person name="Milani C."/>
            <person name="Lugli G.A."/>
            <person name="Duranti S."/>
            <person name="Turroni F."/>
            <person name="Bottacini F."/>
            <person name="Mangifesta M."/>
            <person name="Sanchez B."/>
            <person name="Viappiani A."/>
            <person name="Mancabelli L."/>
            <person name="Taminiau B."/>
            <person name="Delcenserie V."/>
            <person name="Barrangou R."/>
            <person name="Margolles A."/>
            <person name="van Sinderen D."/>
            <person name="Ventura M."/>
        </authorList>
    </citation>
    <scope>NUCLEOTIDE SEQUENCE [LARGE SCALE GENOMIC DNA]</scope>
    <source>
        <strain evidence="2 3">DSM 19703</strain>
    </source>
</reference>
<dbReference type="InterPro" id="IPR001466">
    <property type="entry name" value="Beta-lactam-related"/>
</dbReference>
<name>A0A080N5U1_9BIFI</name>
<gene>
    <name evidence="2" type="ORF">BBOMB_0323</name>
</gene>
<dbReference type="SUPFAM" id="SSF56601">
    <property type="entry name" value="beta-lactamase/transpeptidase-like"/>
    <property type="match status" value="1"/>
</dbReference>
<dbReference type="Pfam" id="PF00144">
    <property type="entry name" value="Beta-lactamase"/>
    <property type="match status" value="1"/>
</dbReference>
<dbReference type="STRING" id="1341695.BBOMB_0323"/>
<comment type="caution">
    <text evidence="2">The sequence shown here is derived from an EMBL/GenBank/DDBJ whole genome shotgun (WGS) entry which is preliminary data.</text>
</comment>
<dbReference type="EMBL" id="ATLK01000001">
    <property type="protein sequence ID" value="KFF30994.1"/>
    <property type="molecule type" value="Genomic_DNA"/>
</dbReference>
<dbReference type="Proteomes" id="UP000028730">
    <property type="component" value="Unassembled WGS sequence"/>
</dbReference>
<dbReference type="eggNOG" id="COG1680">
    <property type="taxonomic scope" value="Bacteria"/>
</dbReference>
<keyword evidence="3" id="KW-1185">Reference proteome</keyword>
<protein>
    <submittedName>
        <fullName evidence="2">Beta-lactamase</fullName>
    </submittedName>
</protein>
<feature type="domain" description="Beta-lactamase-related" evidence="1">
    <location>
        <begin position="23"/>
        <end position="359"/>
    </location>
</feature>
<dbReference type="AlphaFoldDB" id="A0A080N5U1"/>
<evidence type="ECO:0000313" key="2">
    <source>
        <dbReference type="EMBL" id="KFF30994.1"/>
    </source>
</evidence>
<sequence length="407" mass="45521">MVNGVNGDDKEVLKLLQEACDREVDREELAGVALLVQQHGQERWYVESGKRSIERDEPMTRDTIFRLYSQTKPITGVATMMLLERGLVDLAQPVSDFLPGFKNQRVSTEYKGFDEAQGAIEKSGFPTVDANNEMTIKNLLTMTSGLPYPDPTCDAGRYAAQVFAEVDRRLHTDNPMGTVELANRLGEGPLRFQPGTQWMYGTSADVLGAVVEVASGMRFGDFLRTQIFEPLGMNDTAFYVPERKLPRLAAVYDNPHDPMERVNADAPLHEIRTDHLGVEYVPLNDPAYQAGGAGLKSTLDDYARFGRMLLNDGEFNGERIMQPATARFMHEPTATPEGYWDKAHGQCYNNLVRVVEHPGMSDMLCHVASTVGTAGWAPSSATTRRRIRRYCLCTRSPMQEPRRSHAR</sequence>
<dbReference type="PANTHER" id="PTHR43283:SF3">
    <property type="entry name" value="BETA-LACTAMASE FAMILY PROTEIN (AFU_ORTHOLOGUE AFUA_5G07500)"/>
    <property type="match status" value="1"/>
</dbReference>
<dbReference type="PANTHER" id="PTHR43283">
    <property type="entry name" value="BETA-LACTAMASE-RELATED"/>
    <property type="match status" value="1"/>
</dbReference>
<organism evidence="2 3">
    <name type="scientific">Bifidobacterium bombi DSM 19703</name>
    <dbReference type="NCBI Taxonomy" id="1341695"/>
    <lineage>
        <taxon>Bacteria</taxon>
        <taxon>Bacillati</taxon>
        <taxon>Actinomycetota</taxon>
        <taxon>Actinomycetes</taxon>
        <taxon>Bifidobacteriales</taxon>
        <taxon>Bifidobacteriaceae</taxon>
        <taxon>Bifidobacterium</taxon>
    </lineage>
</organism>
<dbReference type="RefSeq" id="WP_052377331.1">
    <property type="nucleotide sequence ID" value="NZ_ATLK01000001.1"/>
</dbReference>
<dbReference type="InterPro" id="IPR012338">
    <property type="entry name" value="Beta-lactam/transpept-like"/>
</dbReference>
<proteinExistence type="predicted"/>
<dbReference type="InterPro" id="IPR050789">
    <property type="entry name" value="Diverse_Enzym_Activities"/>
</dbReference>
<evidence type="ECO:0000259" key="1">
    <source>
        <dbReference type="Pfam" id="PF00144"/>
    </source>
</evidence>
<accession>A0A080N5U1</accession>